<evidence type="ECO:0000313" key="1">
    <source>
        <dbReference type="EnsemblMetazoa" id="ACOM042055-PA.1"/>
    </source>
</evidence>
<accession>A0A8W7Q348</accession>
<dbReference type="AlphaFoldDB" id="A0A8W7Q348"/>
<protein>
    <submittedName>
        <fullName evidence="1">Uncharacterized protein</fullName>
    </submittedName>
</protein>
<reference evidence="1" key="1">
    <citation type="submission" date="2022-08" db="UniProtKB">
        <authorList>
            <consortium name="EnsemblMetazoa"/>
        </authorList>
    </citation>
    <scope>IDENTIFICATION</scope>
</reference>
<proteinExistence type="predicted"/>
<dbReference type="EnsemblMetazoa" id="ACOM042055-RA">
    <property type="protein sequence ID" value="ACOM042055-PA.1"/>
    <property type="gene ID" value="ACOM042055"/>
</dbReference>
<organism evidence="1">
    <name type="scientific">Anopheles coluzzii</name>
    <name type="common">African malaria mosquito</name>
    <dbReference type="NCBI Taxonomy" id="1518534"/>
    <lineage>
        <taxon>Eukaryota</taxon>
        <taxon>Metazoa</taxon>
        <taxon>Ecdysozoa</taxon>
        <taxon>Arthropoda</taxon>
        <taxon>Hexapoda</taxon>
        <taxon>Insecta</taxon>
        <taxon>Pterygota</taxon>
        <taxon>Neoptera</taxon>
        <taxon>Endopterygota</taxon>
        <taxon>Diptera</taxon>
        <taxon>Nematocera</taxon>
        <taxon>Culicoidea</taxon>
        <taxon>Culicidae</taxon>
        <taxon>Anophelinae</taxon>
        <taxon>Anopheles</taxon>
    </lineage>
</organism>
<name>A0A8W7Q348_ANOCL</name>
<dbReference type="Proteomes" id="UP000075882">
    <property type="component" value="Unassembled WGS sequence"/>
</dbReference>
<sequence length="101" mass="11092">MKKKWHTLTMAPQRAVGSSNEMVLLSLPNLLNVSQLGTNGASPSCKMIKMRGPNPLSWNAKPLMEQSGSPRTISYRWLAVAEVCHSGTRSAAPGLRVRLQY</sequence>